<sequence length="146" mass="15316">MTVVASEETSAASVPPPATKTRGLYDPAETAVGQSGLAAFIVSVEEVNSQEGPVTVITLQIENITDEVWNGKNWTTPTVVYGDGGTPAPHVKSPSEGFGDGVQGLIPPGSRQTVKHAYKVTKAQLNPAVVTAGSVLWQGDFSKFHR</sequence>
<evidence type="ECO:0000313" key="2">
    <source>
        <dbReference type="EMBL" id="MEV0366198.1"/>
    </source>
</evidence>
<name>A0ABV3FES3_9NOCA</name>
<keyword evidence="3" id="KW-1185">Reference proteome</keyword>
<proteinExistence type="predicted"/>
<organism evidence="2 3">
    <name type="scientific">Nocardia fusca</name>
    <dbReference type="NCBI Taxonomy" id="941183"/>
    <lineage>
        <taxon>Bacteria</taxon>
        <taxon>Bacillati</taxon>
        <taxon>Actinomycetota</taxon>
        <taxon>Actinomycetes</taxon>
        <taxon>Mycobacteriales</taxon>
        <taxon>Nocardiaceae</taxon>
        <taxon>Nocardia</taxon>
    </lineage>
</organism>
<evidence type="ECO:0000313" key="3">
    <source>
        <dbReference type="Proteomes" id="UP001551658"/>
    </source>
</evidence>
<feature type="region of interest" description="Disordered" evidence="1">
    <location>
        <begin position="1"/>
        <end position="24"/>
    </location>
</feature>
<dbReference type="Proteomes" id="UP001551658">
    <property type="component" value="Unassembled WGS sequence"/>
</dbReference>
<evidence type="ECO:0008006" key="4">
    <source>
        <dbReference type="Google" id="ProtNLM"/>
    </source>
</evidence>
<accession>A0ABV3FES3</accession>
<protein>
    <recommendedName>
        <fullName evidence="4">DUF4352 domain-containing protein</fullName>
    </recommendedName>
</protein>
<dbReference type="RefSeq" id="WP_357983762.1">
    <property type="nucleotide sequence ID" value="NZ_JBFAIH010000018.1"/>
</dbReference>
<reference evidence="2 3" key="1">
    <citation type="submission" date="2024-06" db="EMBL/GenBank/DDBJ databases">
        <title>The Natural Products Discovery Center: Release of the First 8490 Sequenced Strains for Exploring Actinobacteria Biosynthetic Diversity.</title>
        <authorList>
            <person name="Kalkreuter E."/>
            <person name="Kautsar S.A."/>
            <person name="Yang D."/>
            <person name="Bader C.D."/>
            <person name="Teijaro C.N."/>
            <person name="Fluegel L."/>
            <person name="Davis C.M."/>
            <person name="Simpson J.R."/>
            <person name="Lauterbach L."/>
            <person name="Steele A.D."/>
            <person name="Gui C."/>
            <person name="Meng S."/>
            <person name="Li G."/>
            <person name="Viehrig K."/>
            <person name="Ye F."/>
            <person name="Su P."/>
            <person name="Kiefer A.F."/>
            <person name="Nichols A."/>
            <person name="Cepeda A.J."/>
            <person name="Yan W."/>
            <person name="Fan B."/>
            <person name="Jiang Y."/>
            <person name="Adhikari A."/>
            <person name="Zheng C.-J."/>
            <person name="Schuster L."/>
            <person name="Cowan T.M."/>
            <person name="Smanski M.J."/>
            <person name="Chevrette M.G."/>
            <person name="De Carvalho L.P.S."/>
            <person name="Shen B."/>
        </authorList>
    </citation>
    <scope>NUCLEOTIDE SEQUENCE [LARGE SCALE GENOMIC DNA]</scope>
    <source>
        <strain evidence="2 3">NPDC050671</strain>
    </source>
</reference>
<dbReference type="EMBL" id="JBFAIH010000018">
    <property type="protein sequence ID" value="MEV0366198.1"/>
    <property type="molecule type" value="Genomic_DNA"/>
</dbReference>
<evidence type="ECO:0000256" key="1">
    <source>
        <dbReference type="SAM" id="MobiDB-lite"/>
    </source>
</evidence>
<comment type="caution">
    <text evidence="2">The sequence shown here is derived from an EMBL/GenBank/DDBJ whole genome shotgun (WGS) entry which is preliminary data.</text>
</comment>
<gene>
    <name evidence="2" type="ORF">AB0H72_26200</name>
</gene>